<dbReference type="InterPro" id="IPR046826">
    <property type="entry name" value="PDH_N"/>
</dbReference>
<comment type="catalytic activity">
    <reaction evidence="8">
        <text>prephenate + NAD(+) = 3-(4-hydroxyphenyl)pyruvate + CO2 + NADH</text>
        <dbReference type="Rhea" id="RHEA:13869"/>
        <dbReference type="ChEBI" id="CHEBI:16526"/>
        <dbReference type="ChEBI" id="CHEBI:29934"/>
        <dbReference type="ChEBI" id="CHEBI:36242"/>
        <dbReference type="ChEBI" id="CHEBI:57540"/>
        <dbReference type="ChEBI" id="CHEBI:57945"/>
        <dbReference type="EC" id="1.3.1.12"/>
    </reaction>
</comment>
<evidence type="ECO:0000313" key="12">
    <source>
        <dbReference type="Proteomes" id="UP000238908"/>
    </source>
</evidence>
<dbReference type="PROSITE" id="PS51671">
    <property type="entry name" value="ACT"/>
    <property type="match status" value="1"/>
</dbReference>
<sequence length="376" mass="41184">MSAQPVVGIVGIAGAYGRWLAQFLRTRMQLKVIGFDPAVSGDIDEATLAQRADVLIFSAPIRHTAALIQRYVELAGARAASQLWMDVTSIKQAPVAAMLASQADVVGLHPMTAPPKSPTLKGRVMVVCEARLQHWSAWVQTLYAALQAECVYATPEHHDRVMALVQAMVHATHLAQAGTLRDYAPLLGELQALMPYRSASFELDTAVIARILSLNPSIYEDIQFGNPYVGEMLDRLLSQLQHLRALVAQGDDAARAQFRSQFLDANVHSLQHTALAAGNYTYERVGYLLADLTEPLTLSVYLPEDQPGSLRALLHVFEWKGVNLSSIHSSRTPVGELHFRIGFESDSDRAALARAASEIDLSGIERVLERSDRVAD</sequence>
<dbReference type="RefSeq" id="WP_104613900.1">
    <property type="nucleotide sequence ID" value="NZ_JBHLXZ010000001.1"/>
</dbReference>
<evidence type="ECO:0000256" key="2">
    <source>
        <dbReference type="ARBA" id="ARBA00012068"/>
    </source>
</evidence>
<name>A0A2S7CBJ7_9XANT</name>
<accession>A0A2S7CBJ7</accession>
<comment type="caution">
    <text evidence="11">The sequence shown here is derived from an EMBL/GenBank/DDBJ whole genome shotgun (WGS) entry which is preliminary data.</text>
</comment>
<dbReference type="UniPathway" id="UPA00122">
    <property type="reaction ID" value="UER00961"/>
</dbReference>
<dbReference type="PROSITE" id="PS51176">
    <property type="entry name" value="PDH_ADH"/>
    <property type="match status" value="1"/>
</dbReference>
<organism evidence="11 12">
    <name type="scientific">Xanthomonas dyei</name>
    <dbReference type="NCBI Taxonomy" id="743699"/>
    <lineage>
        <taxon>Bacteria</taxon>
        <taxon>Pseudomonadati</taxon>
        <taxon>Pseudomonadota</taxon>
        <taxon>Gammaproteobacteria</taxon>
        <taxon>Lysobacterales</taxon>
        <taxon>Lysobacteraceae</taxon>
        <taxon>Xanthomonas</taxon>
    </lineage>
</organism>
<feature type="domain" description="Prephenate/arogenate dehydrogenase" evidence="9">
    <location>
        <begin position="5"/>
        <end position="277"/>
    </location>
</feature>
<dbReference type="EMBL" id="MDEE01000001">
    <property type="protein sequence ID" value="PPU58944.1"/>
    <property type="molecule type" value="Genomic_DNA"/>
</dbReference>
<dbReference type="PANTHER" id="PTHR21363:SF0">
    <property type="entry name" value="PREPHENATE DEHYDROGENASE [NADP(+)]"/>
    <property type="match status" value="1"/>
</dbReference>
<dbReference type="InterPro" id="IPR008927">
    <property type="entry name" value="6-PGluconate_DH-like_C_sf"/>
</dbReference>
<evidence type="ECO:0000256" key="7">
    <source>
        <dbReference type="ARBA" id="ARBA00023141"/>
    </source>
</evidence>
<dbReference type="Gene3D" id="3.40.50.720">
    <property type="entry name" value="NAD(P)-binding Rossmann-like Domain"/>
    <property type="match status" value="1"/>
</dbReference>
<dbReference type="GO" id="GO:0008977">
    <property type="term" value="F:prephenate dehydrogenase (NAD+) activity"/>
    <property type="evidence" value="ECO:0007669"/>
    <property type="project" value="UniProtKB-EC"/>
</dbReference>
<evidence type="ECO:0000256" key="4">
    <source>
        <dbReference type="ARBA" id="ARBA00022498"/>
    </source>
</evidence>
<dbReference type="Proteomes" id="UP000238908">
    <property type="component" value="Unassembled WGS sequence"/>
</dbReference>
<evidence type="ECO:0000256" key="8">
    <source>
        <dbReference type="ARBA" id="ARBA00049260"/>
    </source>
</evidence>
<dbReference type="Gene3D" id="3.30.70.260">
    <property type="match status" value="1"/>
</dbReference>
<dbReference type="InterPro" id="IPR045865">
    <property type="entry name" value="ACT-like_dom_sf"/>
</dbReference>
<protein>
    <recommendedName>
        <fullName evidence="3">Prephenate dehydrogenase</fullName>
        <ecNumber evidence="2">1.3.1.12</ecNumber>
    </recommendedName>
</protein>
<keyword evidence="5 11" id="KW-0560">Oxidoreductase</keyword>
<keyword evidence="4" id="KW-0827">Tyrosine biosynthesis</keyword>
<dbReference type="Gene3D" id="1.10.3660.10">
    <property type="entry name" value="6-phosphogluconate dehydrogenase C-terminal like domain"/>
    <property type="match status" value="1"/>
</dbReference>
<evidence type="ECO:0000313" key="11">
    <source>
        <dbReference type="EMBL" id="PPU58944.1"/>
    </source>
</evidence>
<keyword evidence="7" id="KW-0028">Amino-acid biosynthesis</keyword>
<dbReference type="InterPro" id="IPR046825">
    <property type="entry name" value="PDH_C"/>
</dbReference>
<comment type="pathway">
    <text evidence="1">Amino-acid biosynthesis; L-tyrosine biosynthesis; (4-hydroxyphenyl)pyruvate from prephenate (NAD(+) route): step 1/1.</text>
</comment>
<keyword evidence="6" id="KW-0520">NAD</keyword>
<dbReference type="GO" id="GO:0006571">
    <property type="term" value="P:tyrosine biosynthetic process"/>
    <property type="evidence" value="ECO:0007669"/>
    <property type="project" value="UniProtKB-UniPathway"/>
</dbReference>
<dbReference type="Pfam" id="PF02153">
    <property type="entry name" value="PDH_N"/>
    <property type="match status" value="1"/>
</dbReference>
<feature type="domain" description="ACT" evidence="10">
    <location>
        <begin position="298"/>
        <end position="373"/>
    </location>
</feature>
<reference evidence="11 12" key="1">
    <citation type="submission" date="2016-08" db="EMBL/GenBank/DDBJ databases">
        <authorList>
            <person name="Seilhamer J.J."/>
        </authorList>
    </citation>
    <scope>NUCLEOTIDE SEQUENCE [LARGE SCALE GENOMIC DNA]</scope>
    <source>
        <strain evidence="11 12">CFBP7245</strain>
    </source>
</reference>
<dbReference type="GO" id="GO:0004665">
    <property type="term" value="F:prephenate dehydrogenase (NADP+) activity"/>
    <property type="evidence" value="ECO:0007669"/>
    <property type="project" value="InterPro"/>
</dbReference>
<dbReference type="SUPFAM" id="SSF48179">
    <property type="entry name" value="6-phosphogluconate dehydrogenase C-terminal domain-like"/>
    <property type="match status" value="1"/>
</dbReference>
<evidence type="ECO:0000256" key="1">
    <source>
        <dbReference type="ARBA" id="ARBA00005067"/>
    </source>
</evidence>
<dbReference type="InterPro" id="IPR050812">
    <property type="entry name" value="Preph/Arog_dehydrog"/>
</dbReference>
<proteinExistence type="predicted"/>
<evidence type="ECO:0000259" key="10">
    <source>
        <dbReference type="PROSITE" id="PS51671"/>
    </source>
</evidence>
<dbReference type="InterPro" id="IPR002912">
    <property type="entry name" value="ACT_dom"/>
</dbReference>
<dbReference type="PANTHER" id="PTHR21363">
    <property type="entry name" value="PREPHENATE DEHYDROGENASE"/>
    <property type="match status" value="1"/>
</dbReference>
<evidence type="ECO:0000256" key="6">
    <source>
        <dbReference type="ARBA" id="ARBA00023027"/>
    </source>
</evidence>
<dbReference type="SUPFAM" id="SSF51735">
    <property type="entry name" value="NAD(P)-binding Rossmann-fold domains"/>
    <property type="match status" value="1"/>
</dbReference>
<evidence type="ECO:0000259" key="9">
    <source>
        <dbReference type="PROSITE" id="PS51176"/>
    </source>
</evidence>
<dbReference type="InterPro" id="IPR036291">
    <property type="entry name" value="NAD(P)-bd_dom_sf"/>
</dbReference>
<dbReference type="AlphaFoldDB" id="A0A2S7CBJ7"/>
<evidence type="ECO:0000256" key="5">
    <source>
        <dbReference type="ARBA" id="ARBA00023002"/>
    </source>
</evidence>
<dbReference type="EC" id="1.3.1.12" evidence="2"/>
<gene>
    <name evidence="11" type="ORF">XdyCFBP7245_00385</name>
</gene>
<dbReference type="Pfam" id="PF20463">
    <property type="entry name" value="PDH_C"/>
    <property type="match status" value="1"/>
</dbReference>
<evidence type="ECO:0000256" key="3">
    <source>
        <dbReference type="ARBA" id="ARBA00016891"/>
    </source>
</evidence>
<dbReference type="SUPFAM" id="SSF55021">
    <property type="entry name" value="ACT-like"/>
    <property type="match status" value="1"/>
</dbReference>
<dbReference type="NCBIfam" id="NF006457">
    <property type="entry name" value="PRK08818.1"/>
    <property type="match status" value="1"/>
</dbReference>
<dbReference type="GO" id="GO:0070403">
    <property type="term" value="F:NAD+ binding"/>
    <property type="evidence" value="ECO:0007669"/>
    <property type="project" value="InterPro"/>
</dbReference>
<keyword evidence="7" id="KW-0057">Aromatic amino acid biosynthesis</keyword>
<dbReference type="InterPro" id="IPR003099">
    <property type="entry name" value="Prephen_DH"/>
</dbReference>